<feature type="compositionally biased region" description="Basic residues" evidence="1">
    <location>
        <begin position="14"/>
        <end position="25"/>
    </location>
</feature>
<gene>
    <name evidence="2" type="ORF">RFI_16331</name>
</gene>
<dbReference type="EMBL" id="ASPP01012163">
    <property type="protein sequence ID" value="ETO20879.1"/>
    <property type="molecule type" value="Genomic_DNA"/>
</dbReference>
<organism evidence="2 3">
    <name type="scientific">Reticulomyxa filosa</name>
    <dbReference type="NCBI Taxonomy" id="46433"/>
    <lineage>
        <taxon>Eukaryota</taxon>
        <taxon>Sar</taxon>
        <taxon>Rhizaria</taxon>
        <taxon>Retaria</taxon>
        <taxon>Foraminifera</taxon>
        <taxon>Monothalamids</taxon>
        <taxon>Reticulomyxidae</taxon>
        <taxon>Reticulomyxa</taxon>
    </lineage>
</organism>
<comment type="caution">
    <text evidence="2">The sequence shown here is derived from an EMBL/GenBank/DDBJ whole genome shotgun (WGS) entry which is preliminary data.</text>
</comment>
<accession>X6N580</accession>
<dbReference type="AlphaFoldDB" id="X6N580"/>
<feature type="region of interest" description="Disordered" evidence="1">
    <location>
        <begin position="13"/>
        <end position="73"/>
    </location>
</feature>
<sequence length="73" mass="9006">MYFVLFLMNLSRKQTNKKPRKKRSKQKDEKITLGKMRSTMRLFRKEKNNPKKQQKFFKQDHPKKGKNYYTPLP</sequence>
<keyword evidence="3" id="KW-1185">Reference proteome</keyword>
<dbReference type="Proteomes" id="UP000023152">
    <property type="component" value="Unassembled WGS sequence"/>
</dbReference>
<reference evidence="2 3" key="1">
    <citation type="journal article" date="2013" name="Curr. Biol.">
        <title>The Genome of the Foraminiferan Reticulomyxa filosa.</title>
        <authorList>
            <person name="Glockner G."/>
            <person name="Hulsmann N."/>
            <person name="Schleicher M."/>
            <person name="Noegel A.A."/>
            <person name="Eichinger L."/>
            <person name="Gallinger C."/>
            <person name="Pawlowski J."/>
            <person name="Sierra R."/>
            <person name="Euteneuer U."/>
            <person name="Pillet L."/>
            <person name="Moustafa A."/>
            <person name="Platzer M."/>
            <person name="Groth M."/>
            <person name="Szafranski K."/>
            <person name="Schliwa M."/>
        </authorList>
    </citation>
    <scope>NUCLEOTIDE SEQUENCE [LARGE SCALE GENOMIC DNA]</scope>
</reference>
<evidence type="ECO:0000256" key="1">
    <source>
        <dbReference type="SAM" id="MobiDB-lite"/>
    </source>
</evidence>
<proteinExistence type="predicted"/>
<evidence type="ECO:0000313" key="2">
    <source>
        <dbReference type="EMBL" id="ETO20879.1"/>
    </source>
</evidence>
<name>X6N580_RETFI</name>
<protein>
    <submittedName>
        <fullName evidence="2">Uncharacterized protein</fullName>
    </submittedName>
</protein>
<evidence type="ECO:0000313" key="3">
    <source>
        <dbReference type="Proteomes" id="UP000023152"/>
    </source>
</evidence>